<dbReference type="EMBL" id="AAYA01000022">
    <property type="protein sequence ID" value="EBA05799.1"/>
    <property type="molecule type" value="Genomic_DNA"/>
</dbReference>
<organism evidence="2 3">
    <name type="scientific">Sagittula stellata (strain ATCC 700073 / DSM 11524 / E-37)</name>
    <dbReference type="NCBI Taxonomy" id="388399"/>
    <lineage>
        <taxon>Bacteria</taxon>
        <taxon>Pseudomonadati</taxon>
        <taxon>Pseudomonadota</taxon>
        <taxon>Alphaproteobacteria</taxon>
        <taxon>Rhodobacterales</taxon>
        <taxon>Roseobacteraceae</taxon>
        <taxon>Sagittula</taxon>
    </lineage>
</organism>
<accession>A3KAE0</accession>
<name>A3KAE0_SAGS3</name>
<evidence type="ECO:0000259" key="1">
    <source>
        <dbReference type="PROSITE" id="PS51782"/>
    </source>
</evidence>
<evidence type="ECO:0000313" key="2">
    <source>
        <dbReference type="EMBL" id="EBA05799.1"/>
    </source>
</evidence>
<dbReference type="Gene3D" id="3.10.350.10">
    <property type="entry name" value="LysM domain"/>
    <property type="match status" value="1"/>
</dbReference>
<dbReference type="RefSeq" id="WP_005863645.1">
    <property type="nucleotide sequence ID" value="NZ_AAYA01000022.1"/>
</dbReference>
<dbReference type="AlphaFoldDB" id="A3KAE0"/>
<dbReference type="OrthoDB" id="370541at2"/>
<gene>
    <name evidence="2" type="ORF">SSE37_22287</name>
</gene>
<keyword evidence="3" id="KW-1185">Reference proteome</keyword>
<dbReference type="Proteomes" id="UP000005713">
    <property type="component" value="Unassembled WGS sequence"/>
</dbReference>
<dbReference type="InterPro" id="IPR036779">
    <property type="entry name" value="LysM_dom_sf"/>
</dbReference>
<dbReference type="InterPro" id="IPR018392">
    <property type="entry name" value="LysM"/>
</dbReference>
<feature type="domain" description="LysM" evidence="1">
    <location>
        <begin position="4"/>
        <end position="62"/>
    </location>
</feature>
<proteinExistence type="predicted"/>
<dbReference type="SMART" id="SM00257">
    <property type="entry name" value="LysM"/>
    <property type="match status" value="1"/>
</dbReference>
<reference evidence="2 3" key="1">
    <citation type="submission" date="2006-06" db="EMBL/GenBank/DDBJ databases">
        <authorList>
            <person name="Moran M.A."/>
            <person name="Ferriera S."/>
            <person name="Johnson J."/>
            <person name="Kravitz S."/>
            <person name="Beeson K."/>
            <person name="Sutton G."/>
            <person name="Rogers Y.-H."/>
            <person name="Friedman R."/>
            <person name="Frazier M."/>
            <person name="Venter J.C."/>
        </authorList>
    </citation>
    <scope>NUCLEOTIDE SEQUENCE [LARGE SCALE GENOMIC DNA]</scope>
    <source>
        <strain evidence="2 3">E-37</strain>
    </source>
</reference>
<evidence type="ECO:0000313" key="3">
    <source>
        <dbReference type="Proteomes" id="UP000005713"/>
    </source>
</evidence>
<protein>
    <recommendedName>
        <fullName evidence="1">LysM domain-containing protein</fullName>
    </recommendedName>
</protein>
<dbReference type="PROSITE" id="PS51782">
    <property type="entry name" value="LYSM"/>
    <property type="match status" value="1"/>
</dbReference>
<sequence>MSIRPYTIRDGDTLWGIAGRKLGDTRLWGDIWRMNIDAERLPNNATLIVDPDVLFTGDTIYIPKDGSKLPRRAPLPMARSLRRSLGERGAQREVTPPRFEFDMVKVTGTAFHPDFRITLSLVGAMGMQAKDPVQFLDMKPATYEIAQATAKRMILSRLFNAIMADYRSEEAMVTLSFGNTFRTAGGLTARLKVNPVTRVRTGQVDLPTHEIRMYGHRFDPLLSMKIEIQHRGQSEEDASEGIQLIQVAMPITDSGVDVFITSDPAMGEKLPSYALASRMLTRGAQGAKILMSGSRDVVTGGVRTGGHSGKKGGAGRAAVSGAEAVVAESGGNKRILLPRRAPKTGHGAATDLVRAAGARN</sequence>
<dbReference type="CDD" id="cd00118">
    <property type="entry name" value="LysM"/>
    <property type="match status" value="1"/>
</dbReference>
<comment type="caution">
    <text evidence="2">The sequence shown here is derived from an EMBL/GenBank/DDBJ whole genome shotgun (WGS) entry which is preliminary data.</text>
</comment>